<protein>
    <recommendedName>
        <fullName evidence="3">Helix-turn-helix domain-containing protein</fullName>
    </recommendedName>
</protein>
<sequence length="183" mass="22452">MNYDYYLQQDTDGDFIKYRSPFAVNFYRLEAYRDWCLEKIILFEAYLHLYRNLGNDFYYQKSRLYKLTKLKRHTVDKYTQQLKEAGYITVNRRGDEYNFKNYYHINFDEIIDDLYEIYDLEQMDVAGQLDNLKDLYEILFQYEKNRFELEKAQNIKKDVLTRYKITGDDVEDQLGGFDNFTMI</sequence>
<evidence type="ECO:0000313" key="1">
    <source>
        <dbReference type="EMBL" id="MCW9712689.1"/>
    </source>
</evidence>
<reference evidence="1 2" key="1">
    <citation type="submission" date="2021-11" db="EMBL/GenBank/DDBJ databases">
        <title>Aliifidinibius sp. nov., a new bacterium isolated from saline soil.</title>
        <authorList>
            <person name="Galisteo C."/>
            <person name="De La Haba R."/>
            <person name="Sanchez-Porro C."/>
            <person name="Ventosa A."/>
        </authorList>
    </citation>
    <scope>NUCLEOTIDE SEQUENCE [LARGE SCALE GENOMIC DNA]</scope>
    <source>
        <strain evidence="1 2">KACC 190600</strain>
    </source>
</reference>
<name>A0ABT3PXX1_9BACT</name>
<dbReference type="RefSeq" id="WP_265788820.1">
    <property type="nucleotide sequence ID" value="NZ_BAABRS010000001.1"/>
</dbReference>
<evidence type="ECO:0008006" key="3">
    <source>
        <dbReference type="Google" id="ProtNLM"/>
    </source>
</evidence>
<organism evidence="1 2">
    <name type="scientific">Fodinibius salicampi</name>
    <dbReference type="NCBI Taxonomy" id="1920655"/>
    <lineage>
        <taxon>Bacteria</taxon>
        <taxon>Pseudomonadati</taxon>
        <taxon>Balneolota</taxon>
        <taxon>Balneolia</taxon>
        <taxon>Balneolales</taxon>
        <taxon>Balneolaceae</taxon>
        <taxon>Fodinibius</taxon>
    </lineage>
</organism>
<gene>
    <name evidence="1" type="ORF">LQ318_07210</name>
</gene>
<proteinExistence type="predicted"/>
<dbReference type="Gene3D" id="1.10.10.10">
    <property type="entry name" value="Winged helix-like DNA-binding domain superfamily/Winged helix DNA-binding domain"/>
    <property type="match status" value="1"/>
</dbReference>
<evidence type="ECO:0000313" key="2">
    <source>
        <dbReference type="Proteomes" id="UP001207337"/>
    </source>
</evidence>
<keyword evidence="2" id="KW-1185">Reference proteome</keyword>
<dbReference type="InterPro" id="IPR036388">
    <property type="entry name" value="WH-like_DNA-bd_sf"/>
</dbReference>
<accession>A0ABT3PXX1</accession>
<dbReference type="EMBL" id="JAJNDC010000001">
    <property type="protein sequence ID" value="MCW9712689.1"/>
    <property type="molecule type" value="Genomic_DNA"/>
</dbReference>
<dbReference type="Proteomes" id="UP001207337">
    <property type="component" value="Unassembled WGS sequence"/>
</dbReference>
<comment type="caution">
    <text evidence="1">The sequence shown here is derived from an EMBL/GenBank/DDBJ whole genome shotgun (WGS) entry which is preliminary data.</text>
</comment>